<comment type="caution">
    <text evidence="2">The sequence shown here is derived from an EMBL/GenBank/DDBJ whole genome shotgun (WGS) entry which is preliminary data.</text>
</comment>
<evidence type="ECO:0000313" key="2">
    <source>
        <dbReference type="EMBL" id="MEE4541964.1"/>
    </source>
</evidence>
<protein>
    <recommendedName>
        <fullName evidence="4">Lipoprotein</fullName>
    </recommendedName>
</protein>
<evidence type="ECO:0008006" key="4">
    <source>
        <dbReference type="Google" id="ProtNLM"/>
    </source>
</evidence>
<evidence type="ECO:0000313" key="3">
    <source>
        <dbReference type="Proteomes" id="UP001344658"/>
    </source>
</evidence>
<accession>A0ABU7P835</accession>
<sequence length="389" mass="39779">MAKEFDINSMRKTLAAAGVVALITAGSAACGTDKTTPQGKVSNAFQNLGKQNTVSLGLGFDGSADQIYAALKGEDDFTQADAKMLSSLNLSLGVTSKKSFSVLGKTQSTQGGAVSFALTSEESGGKALAEIRVVGQKLYLRADVKGLEKLDTSSSAASDEAQFNQFLAQADQLPSSLDSVKSALKGEWISIDPKAFTEFAKSIAGGAGAGSDGDSASPLDGIPGAPKLDPATVKKLVAALKASLSTNVTYKDLGSRDGADHILVSAPARQLAKALGDNLTPVLKDIPGFDAKDLQDTSSVPNKTLSVDVAVKNGDVSAITFDIAQLDDQAQGKLPLTVTLDGSAKPVTAPAGAKVVNPQDIMSLVMSSMGQDSSDGSGTSDSSFDDSSF</sequence>
<gene>
    <name evidence="2" type="ORF">V2S66_08280</name>
</gene>
<dbReference type="RefSeq" id="WP_330793877.1">
    <property type="nucleotide sequence ID" value="NZ_JAZEWV010000004.1"/>
</dbReference>
<reference evidence="2 3" key="1">
    <citation type="submission" date="2023-12" db="EMBL/GenBank/DDBJ databases">
        <title>Streptomyces sp. V4-01.</title>
        <authorList>
            <person name="Somphong A."/>
            <person name="Phongsopitanun W."/>
        </authorList>
    </citation>
    <scope>NUCLEOTIDE SEQUENCE [LARGE SCALE GENOMIC DNA]</scope>
    <source>
        <strain evidence="2 3">V4-01</strain>
    </source>
</reference>
<proteinExistence type="predicted"/>
<dbReference type="PROSITE" id="PS51257">
    <property type="entry name" value="PROKAR_LIPOPROTEIN"/>
    <property type="match status" value="1"/>
</dbReference>
<organism evidence="2 3">
    <name type="scientific">Actinacidiphila polyblastidii</name>
    <dbReference type="NCBI Taxonomy" id="3110430"/>
    <lineage>
        <taxon>Bacteria</taxon>
        <taxon>Bacillati</taxon>
        <taxon>Actinomycetota</taxon>
        <taxon>Actinomycetes</taxon>
        <taxon>Kitasatosporales</taxon>
        <taxon>Streptomycetaceae</taxon>
        <taxon>Actinacidiphila</taxon>
    </lineage>
</organism>
<dbReference type="EMBL" id="JAZEWV010000004">
    <property type="protein sequence ID" value="MEE4541964.1"/>
    <property type="molecule type" value="Genomic_DNA"/>
</dbReference>
<evidence type="ECO:0000256" key="1">
    <source>
        <dbReference type="SAM" id="MobiDB-lite"/>
    </source>
</evidence>
<feature type="region of interest" description="Disordered" evidence="1">
    <location>
        <begin position="367"/>
        <end position="389"/>
    </location>
</feature>
<keyword evidence="3" id="KW-1185">Reference proteome</keyword>
<dbReference type="Proteomes" id="UP001344658">
    <property type="component" value="Unassembled WGS sequence"/>
</dbReference>
<name>A0ABU7P835_9ACTN</name>